<evidence type="ECO:0000313" key="2">
    <source>
        <dbReference type="Proteomes" id="UP001501509"/>
    </source>
</evidence>
<reference evidence="2" key="1">
    <citation type="journal article" date="2019" name="Int. J. Syst. Evol. Microbiol.">
        <title>The Global Catalogue of Microorganisms (GCM) 10K type strain sequencing project: providing services to taxonomists for standard genome sequencing and annotation.</title>
        <authorList>
            <consortium name="The Broad Institute Genomics Platform"/>
            <consortium name="The Broad Institute Genome Sequencing Center for Infectious Disease"/>
            <person name="Wu L."/>
            <person name="Ma J."/>
        </authorList>
    </citation>
    <scope>NUCLEOTIDE SEQUENCE [LARGE SCALE GENOMIC DNA]</scope>
    <source>
        <strain evidence="2">JCM 6833</strain>
    </source>
</reference>
<dbReference type="EMBL" id="BAAATD010000002">
    <property type="protein sequence ID" value="GAA2590179.1"/>
    <property type="molecule type" value="Genomic_DNA"/>
</dbReference>
<accession>A0ABP6C188</accession>
<sequence length="82" mass="8716">MVTSGVVVLRTGSSAAADRWVGLEASSGKLLWVANPRGVVDASQGLSPPVARTSGVIPVRTMTHDRFTGIDVRNGRVRWTDL</sequence>
<organism evidence="1 2">
    <name type="scientific">Actinomadura fulvescens</name>
    <dbReference type="NCBI Taxonomy" id="46160"/>
    <lineage>
        <taxon>Bacteria</taxon>
        <taxon>Bacillati</taxon>
        <taxon>Actinomycetota</taxon>
        <taxon>Actinomycetes</taxon>
        <taxon>Streptosporangiales</taxon>
        <taxon>Thermomonosporaceae</taxon>
        <taxon>Actinomadura</taxon>
    </lineage>
</organism>
<keyword evidence="2" id="KW-1185">Reference proteome</keyword>
<comment type="caution">
    <text evidence="1">The sequence shown here is derived from an EMBL/GenBank/DDBJ whole genome shotgun (WGS) entry which is preliminary data.</text>
</comment>
<dbReference type="Proteomes" id="UP001501509">
    <property type="component" value="Unassembled WGS sequence"/>
</dbReference>
<protein>
    <submittedName>
        <fullName evidence="1">Uncharacterized protein</fullName>
    </submittedName>
</protein>
<dbReference type="SUPFAM" id="SSF50998">
    <property type="entry name" value="Quinoprotein alcohol dehydrogenase-like"/>
    <property type="match status" value="1"/>
</dbReference>
<dbReference type="InterPro" id="IPR011047">
    <property type="entry name" value="Quinoprotein_ADH-like_sf"/>
</dbReference>
<name>A0ABP6C188_9ACTN</name>
<evidence type="ECO:0000313" key="1">
    <source>
        <dbReference type="EMBL" id="GAA2590179.1"/>
    </source>
</evidence>
<gene>
    <name evidence="1" type="ORF">GCM10010411_23880</name>
</gene>
<proteinExistence type="predicted"/>